<reference evidence="2 3" key="1">
    <citation type="submission" date="2024-02" db="EMBL/GenBank/DDBJ databases">
        <title>De novo assembly and annotation of 12 fungi associated with fruit tree decline syndrome in Ontario, Canada.</title>
        <authorList>
            <person name="Sulman M."/>
            <person name="Ellouze W."/>
            <person name="Ilyukhin E."/>
        </authorList>
    </citation>
    <scope>NUCLEOTIDE SEQUENCE [LARGE SCALE GENOMIC DNA]</scope>
    <source>
        <strain evidence="2 3">M42-189</strain>
    </source>
</reference>
<keyword evidence="3" id="KW-1185">Reference proteome</keyword>
<evidence type="ECO:0000313" key="2">
    <source>
        <dbReference type="EMBL" id="KAL1607625.1"/>
    </source>
</evidence>
<keyword evidence="1" id="KW-0472">Membrane</keyword>
<keyword evidence="1" id="KW-0812">Transmembrane</keyword>
<proteinExistence type="predicted"/>
<accession>A0ABR3RT80</accession>
<comment type="caution">
    <text evidence="2">The sequence shown here is derived from an EMBL/GenBank/DDBJ whole genome shotgun (WGS) entry which is preliminary data.</text>
</comment>
<evidence type="ECO:0000313" key="3">
    <source>
        <dbReference type="Proteomes" id="UP001521785"/>
    </source>
</evidence>
<organism evidence="2 3">
    <name type="scientific">Paraconiothyrium brasiliense</name>
    <dbReference type="NCBI Taxonomy" id="300254"/>
    <lineage>
        <taxon>Eukaryota</taxon>
        <taxon>Fungi</taxon>
        <taxon>Dikarya</taxon>
        <taxon>Ascomycota</taxon>
        <taxon>Pezizomycotina</taxon>
        <taxon>Dothideomycetes</taxon>
        <taxon>Pleosporomycetidae</taxon>
        <taxon>Pleosporales</taxon>
        <taxon>Massarineae</taxon>
        <taxon>Didymosphaeriaceae</taxon>
        <taxon>Paraconiothyrium</taxon>
    </lineage>
</organism>
<dbReference type="PANTHER" id="PTHR35896">
    <property type="entry name" value="IG-LIKE DOMAIN-CONTAINING PROTEIN"/>
    <property type="match status" value="1"/>
</dbReference>
<dbReference type="PANTHER" id="PTHR35896:SF3">
    <property type="entry name" value="MAJOR FACILITATOR SUPERFAMILY TRANSPORTER"/>
    <property type="match status" value="1"/>
</dbReference>
<keyword evidence="1" id="KW-1133">Transmembrane helix</keyword>
<name>A0ABR3RT80_9PLEO</name>
<evidence type="ECO:0000256" key="1">
    <source>
        <dbReference type="SAM" id="Phobius"/>
    </source>
</evidence>
<dbReference type="Proteomes" id="UP001521785">
    <property type="component" value="Unassembled WGS sequence"/>
</dbReference>
<gene>
    <name evidence="2" type="ORF">SLS60_002559</name>
</gene>
<sequence>MEPSQDLARTTLCDEEKFKDFSDIDSEDAPSLIQRPSRSSLFRTTVIVLSAIVVSLALVYVTVFTQKKGLKYDQCGTTADEARARGCVFEVTGFTWLPKECQDTETEDEFLQYLVDNKLDIYRDMHYNSTVPIEEVRLGNGPGLHCGEQTLNVIQNPKWREEAIQLSYTKFPYCGKPGGYNVGWDPQHGRPAEWTYA</sequence>
<protein>
    <submittedName>
        <fullName evidence="2">Uncharacterized protein</fullName>
    </submittedName>
</protein>
<dbReference type="EMBL" id="JAKJXO020000003">
    <property type="protein sequence ID" value="KAL1607625.1"/>
    <property type="molecule type" value="Genomic_DNA"/>
</dbReference>
<feature type="transmembrane region" description="Helical" evidence="1">
    <location>
        <begin position="41"/>
        <end position="63"/>
    </location>
</feature>
<dbReference type="InterPro" id="IPR053008">
    <property type="entry name" value="Phomopsin_biosynth_assoc"/>
</dbReference>